<feature type="non-terminal residue" evidence="4">
    <location>
        <position position="265"/>
    </location>
</feature>
<dbReference type="InterPro" id="IPR050766">
    <property type="entry name" value="Bact_Lucif_Oxidored"/>
</dbReference>
<dbReference type="GO" id="GO:0016705">
    <property type="term" value="F:oxidoreductase activity, acting on paired donors, with incorporation or reduction of molecular oxygen"/>
    <property type="evidence" value="ECO:0007669"/>
    <property type="project" value="InterPro"/>
</dbReference>
<dbReference type="EMBL" id="VGLS01001097">
    <property type="protein sequence ID" value="MBM3226894.1"/>
    <property type="molecule type" value="Genomic_DNA"/>
</dbReference>
<protein>
    <submittedName>
        <fullName evidence="4">LLM class flavin-dependent oxidoreductase</fullName>
    </submittedName>
</protein>
<feature type="domain" description="Luciferase-like" evidence="3">
    <location>
        <begin position="24"/>
        <end position="265"/>
    </location>
</feature>
<keyword evidence="1" id="KW-0560">Oxidoreductase</keyword>
<dbReference type="Proteomes" id="UP000712673">
    <property type="component" value="Unassembled WGS sequence"/>
</dbReference>
<dbReference type="PANTHER" id="PTHR30137">
    <property type="entry name" value="LUCIFERASE-LIKE MONOOXYGENASE"/>
    <property type="match status" value="1"/>
</dbReference>
<evidence type="ECO:0000256" key="1">
    <source>
        <dbReference type="ARBA" id="ARBA00023002"/>
    </source>
</evidence>
<evidence type="ECO:0000313" key="4">
    <source>
        <dbReference type="EMBL" id="MBM3226894.1"/>
    </source>
</evidence>
<dbReference type="GO" id="GO:0005829">
    <property type="term" value="C:cytosol"/>
    <property type="evidence" value="ECO:0007669"/>
    <property type="project" value="TreeGrafter"/>
</dbReference>
<comment type="caution">
    <text evidence="4">The sequence shown here is derived from an EMBL/GenBank/DDBJ whole genome shotgun (WGS) entry which is preliminary data.</text>
</comment>
<dbReference type="AlphaFoldDB" id="A0A937W4J9"/>
<proteinExistence type="predicted"/>
<reference evidence="4" key="1">
    <citation type="submission" date="2019-03" db="EMBL/GenBank/DDBJ databases">
        <title>Lake Tanganyika Metagenome-Assembled Genomes (MAGs).</title>
        <authorList>
            <person name="Tran P."/>
        </authorList>
    </citation>
    <scope>NUCLEOTIDE SEQUENCE</scope>
    <source>
        <strain evidence="4">K_DeepCast_65m_m2_066</strain>
    </source>
</reference>
<dbReference type="Pfam" id="PF00296">
    <property type="entry name" value="Bac_luciferase"/>
    <property type="match status" value="1"/>
</dbReference>
<keyword evidence="2" id="KW-0503">Monooxygenase</keyword>
<evidence type="ECO:0000256" key="2">
    <source>
        <dbReference type="ARBA" id="ARBA00023033"/>
    </source>
</evidence>
<evidence type="ECO:0000259" key="3">
    <source>
        <dbReference type="Pfam" id="PF00296"/>
    </source>
</evidence>
<name>A0A937W4J9_UNCTE</name>
<dbReference type="InterPro" id="IPR011251">
    <property type="entry name" value="Luciferase-like_dom"/>
</dbReference>
<accession>A0A937W4J9</accession>
<dbReference type="InterPro" id="IPR036661">
    <property type="entry name" value="Luciferase-like_sf"/>
</dbReference>
<evidence type="ECO:0000313" key="5">
    <source>
        <dbReference type="Proteomes" id="UP000712673"/>
    </source>
</evidence>
<dbReference type="PANTHER" id="PTHR30137:SF8">
    <property type="entry name" value="BLR5498 PROTEIN"/>
    <property type="match status" value="1"/>
</dbReference>
<dbReference type="Gene3D" id="3.20.20.30">
    <property type="entry name" value="Luciferase-like domain"/>
    <property type="match status" value="1"/>
</dbReference>
<dbReference type="GO" id="GO:0004497">
    <property type="term" value="F:monooxygenase activity"/>
    <property type="evidence" value="ECO:0007669"/>
    <property type="project" value="UniProtKB-KW"/>
</dbReference>
<sequence>MFLSCGTGHVCGLAILLLHKQDAMQFALFTHVPWPEGTDLPQIMAQTTAQIQYAEALGFHGAWLAEHHFTRYSMVSSSLVLASFIAARTTTIRVGTAVVVSPLHNPIQVAEDTAMADLLSGGRLDVGFGRGTMGYEYSGYNIDPTESQERFQDSLKIVQGLWTTPDFSYPSKYYHIHRLNLVPPPVQKPHPPIYIAATRTSATLAFAIAQGYNLCIAVVQDTAEALALCQRFVTQARAAGQERSMADIPFFRYCYVGETPEQVQR</sequence>
<dbReference type="SUPFAM" id="SSF51679">
    <property type="entry name" value="Bacterial luciferase-like"/>
    <property type="match status" value="1"/>
</dbReference>
<organism evidence="4 5">
    <name type="scientific">Tectimicrobiota bacterium</name>
    <dbReference type="NCBI Taxonomy" id="2528274"/>
    <lineage>
        <taxon>Bacteria</taxon>
        <taxon>Pseudomonadati</taxon>
        <taxon>Nitrospinota/Tectimicrobiota group</taxon>
        <taxon>Candidatus Tectimicrobiota</taxon>
    </lineage>
</organism>
<gene>
    <name evidence="4" type="ORF">FJZ47_24270</name>
</gene>